<protein>
    <submittedName>
        <fullName evidence="2">Cilia- and flagella-associated protein 161-like</fullName>
    </submittedName>
</protein>
<keyword evidence="2" id="KW-0282">Flagellum</keyword>
<dbReference type="GO" id="GO:0060271">
    <property type="term" value="P:cilium assembly"/>
    <property type="evidence" value="ECO:0007669"/>
    <property type="project" value="TreeGrafter"/>
</dbReference>
<feature type="compositionally biased region" description="Basic and acidic residues" evidence="1">
    <location>
        <begin position="295"/>
        <end position="305"/>
    </location>
</feature>
<gene>
    <name evidence="2" type="primary">Cfap161</name>
</gene>
<sequence length="316" mass="35133">MSVRTYNPSVRVGNWNEDICLEEDLLKDFLGKKARGELLTQKTHNLLENILKKVDLTVTNDGFVHFGDTIMIVNPGQENTPKALQGIDPPRPATSLAINMDEHKMHTAKQVEGPCAVSASCILNPCARNSFVITSVDGSEVGSPLRFGQPFAISTTSGYAGNLKLFSDHARFNLNAKKSRQQIVQLLDEVSYLSTWQVLAFHPMQRLEMEGLPVPANTKLILHHNKTGNNLIIHDKYLVRTPFGREFEVSAHTVLDSHKAEKDNNHWVLVTGNPSDDEHTHFDRPNPQPSGGVPKTEEPAPKKPEVEEEEPKPATT</sequence>
<dbReference type="InterPro" id="IPR055325">
    <property type="entry name" value="CF161"/>
</dbReference>
<keyword evidence="2" id="KW-0966">Cell projection</keyword>
<dbReference type="AlphaFoldDB" id="A0A6F9D9P3"/>
<dbReference type="PANTHER" id="PTHR24274">
    <property type="entry name" value="CILIA- AND FLAGELLA-ASSOCIATED PROTEIN 161"/>
    <property type="match status" value="1"/>
</dbReference>
<dbReference type="Gene3D" id="2.80.10.50">
    <property type="match status" value="1"/>
</dbReference>
<dbReference type="EMBL" id="LR783868">
    <property type="protein sequence ID" value="CAB3230156.1"/>
    <property type="molecule type" value="mRNA"/>
</dbReference>
<feature type="region of interest" description="Disordered" evidence="1">
    <location>
        <begin position="265"/>
        <end position="316"/>
    </location>
</feature>
<name>A0A6F9D9P3_9ASCI</name>
<accession>A0A6F9D9P3</accession>
<keyword evidence="2" id="KW-0969">Cilium</keyword>
<dbReference type="Pfam" id="PF24569">
    <property type="entry name" value="CFAP161"/>
    <property type="match status" value="1"/>
</dbReference>
<dbReference type="InterPro" id="IPR036300">
    <property type="entry name" value="MIR_dom_sf"/>
</dbReference>
<organism evidence="2">
    <name type="scientific">Phallusia mammillata</name>
    <dbReference type="NCBI Taxonomy" id="59560"/>
    <lineage>
        <taxon>Eukaryota</taxon>
        <taxon>Metazoa</taxon>
        <taxon>Chordata</taxon>
        <taxon>Tunicata</taxon>
        <taxon>Ascidiacea</taxon>
        <taxon>Phlebobranchia</taxon>
        <taxon>Ascidiidae</taxon>
        <taxon>Phallusia</taxon>
    </lineage>
</organism>
<reference evidence="2" key="1">
    <citation type="submission" date="2020-04" db="EMBL/GenBank/DDBJ databases">
        <authorList>
            <person name="Neveu A P."/>
        </authorList>
    </citation>
    <scope>NUCLEOTIDE SEQUENCE</scope>
    <source>
        <tissue evidence="2">Whole embryo</tissue>
    </source>
</reference>
<dbReference type="PANTHER" id="PTHR24274:SF1">
    <property type="entry name" value="CILIA- AND FLAGELLA-ASSOCIATED PROTEIN 161"/>
    <property type="match status" value="1"/>
</dbReference>
<proteinExistence type="evidence at transcript level"/>
<dbReference type="SUPFAM" id="SSF82109">
    <property type="entry name" value="MIR domain"/>
    <property type="match status" value="1"/>
</dbReference>
<evidence type="ECO:0000256" key="1">
    <source>
        <dbReference type="SAM" id="MobiDB-lite"/>
    </source>
</evidence>
<dbReference type="GO" id="GO:0031514">
    <property type="term" value="C:motile cilium"/>
    <property type="evidence" value="ECO:0007669"/>
    <property type="project" value="TreeGrafter"/>
</dbReference>
<evidence type="ECO:0000313" key="2">
    <source>
        <dbReference type="EMBL" id="CAB3230156.1"/>
    </source>
</evidence>